<evidence type="ECO:0000313" key="3">
    <source>
        <dbReference type="EMBL" id="CAD8090474.1"/>
    </source>
</evidence>
<dbReference type="OMA" id="VIKFRAQ"/>
<evidence type="ECO:0000256" key="1">
    <source>
        <dbReference type="SAM" id="Phobius"/>
    </source>
</evidence>
<dbReference type="AlphaFoldDB" id="A0A8S1NU11"/>
<dbReference type="PANTHER" id="PTHR22911">
    <property type="entry name" value="ACYL-MALONYL CONDENSING ENZYME-RELATED"/>
    <property type="match status" value="1"/>
</dbReference>
<gene>
    <name evidence="3" type="ORF">PPRIM_AZ9-3.1.T0860053</name>
</gene>
<proteinExistence type="predicted"/>
<evidence type="ECO:0000313" key="4">
    <source>
        <dbReference type="Proteomes" id="UP000688137"/>
    </source>
</evidence>
<feature type="transmembrane region" description="Helical" evidence="1">
    <location>
        <begin position="134"/>
        <end position="152"/>
    </location>
</feature>
<dbReference type="PANTHER" id="PTHR22911:SF137">
    <property type="entry name" value="SOLUTE CARRIER FAMILY 35 MEMBER G2-RELATED"/>
    <property type="match status" value="1"/>
</dbReference>
<dbReference type="InterPro" id="IPR000620">
    <property type="entry name" value="EamA_dom"/>
</dbReference>
<feature type="transmembrane region" description="Helical" evidence="1">
    <location>
        <begin position="259"/>
        <end position="290"/>
    </location>
</feature>
<feature type="transmembrane region" description="Helical" evidence="1">
    <location>
        <begin position="21"/>
        <end position="39"/>
    </location>
</feature>
<keyword evidence="1" id="KW-1133">Transmembrane helix</keyword>
<feature type="transmembrane region" description="Helical" evidence="1">
    <location>
        <begin position="221"/>
        <end position="238"/>
    </location>
</feature>
<protein>
    <recommendedName>
        <fullName evidence="2">EamA domain-containing protein</fullName>
    </recommendedName>
</protein>
<keyword evidence="1" id="KW-0812">Transmembrane</keyword>
<comment type="caution">
    <text evidence="3">The sequence shown here is derived from an EMBL/GenBank/DDBJ whole genome shotgun (WGS) entry which is preliminary data.</text>
</comment>
<keyword evidence="1" id="KW-0472">Membrane</keyword>
<dbReference type="GO" id="GO:0016020">
    <property type="term" value="C:membrane"/>
    <property type="evidence" value="ECO:0007669"/>
    <property type="project" value="InterPro"/>
</dbReference>
<accession>A0A8S1NU11</accession>
<feature type="transmembrane region" description="Helical" evidence="1">
    <location>
        <begin position="45"/>
        <end position="65"/>
    </location>
</feature>
<organism evidence="3 4">
    <name type="scientific">Paramecium primaurelia</name>
    <dbReference type="NCBI Taxonomy" id="5886"/>
    <lineage>
        <taxon>Eukaryota</taxon>
        <taxon>Sar</taxon>
        <taxon>Alveolata</taxon>
        <taxon>Ciliophora</taxon>
        <taxon>Intramacronucleata</taxon>
        <taxon>Oligohymenophorea</taxon>
        <taxon>Peniculida</taxon>
        <taxon>Parameciidae</taxon>
        <taxon>Paramecium</taxon>
    </lineage>
</organism>
<dbReference type="Proteomes" id="UP000688137">
    <property type="component" value="Unassembled WGS sequence"/>
</dbReference>
<sequence length="300" mass="34358">MLKKITISINQLENTHTLQMAIAYMLIAYFFHAVQATFYKCGHFAVVPQFMFVTSFISFITLNLVQPNQNMYPKEKMPHIIRSQVGIGIGTLFYFYGVNLISLSEAVILFCTNSIWSQIMVSIMNKEGITKSRLFNSILCIIGVILIANPSFQSKDPIQHVIGCLCILICSIIQSYAFIIMKQIGTEIPSSVTVTYFNIIMLFLSSLQQQYVAKFEYFEGYFFYTIGFSTFTLLAQVIKFRAQTMVTYDKICNYSYSQMIYIIIIDFFVFHSILSINGVIGALCIISGVYKQLREDRQIK</sequence>
<keyword evidence="4" id="KW-1185">Reference proteome</keyword>
<dbReference type="EMBL" id="CAJJDM010000089">
    <property type="protein sequence ID" value="CAD8090474.1"/>
    <property type="molecule type" value="Genomic_DNA"/>
</dbReference>
<feature type="domain" description="EamA" evidence="2">
    <location>
        <begin position="20"/>
        <end position="147"/>
    </location>
</feature>
<reference evidence="3" key="1">
    <citation type="submission" date="2021-01" db="EMBL/GenBank/DDBJ databases">
        <authorList>
            <consortium name="Genoscope - CEA"/>
            <person name="William W."/>
        </authorList>
    </citation>
    <scope>NUCLEOTIDE SEQUENCE</scope>
</reference>
<feature type="transmembrane region" description="Helical" evidence="1">
    <location>
        <begin position="191"/>
        <end position="209"/>
    </location>
</feature>
<dbReference type="Pfam" id="PF00892">
    <property type="entry name" value="EamA"/>
    <property type="match status" value="1"/>
</dbReference>
<evidence type="ECO:0000259" key="2">
    <source>
        <dbReference type="Pfam" id="PF00892"/>
    </source>
</evidence>
<feature type="transmembrane region" description="Helical" evidence="1">
    <location>
        <begin position="158"/>
        <end position="179"/>
    </location>
</feature>
<name>A0A8S1NU11_PARPR</name>